<protein>
    <recommendedName>
        <fullName evidence="2">VWFA domain-containing protein</fullName>
    </recommendedName>
</protein>
<dbReference type="SUPFAM" id="SSF53300">
    <property type="entry name" value="vWA-like"/>
    <property type="match status" value="1"/>
</dbReference>
<dbReference type="Proteomes" id="UP001238179">
    <property type="component" value="Chromosome"/>
</dbReference>
<keyword evidence="1" id="KW-1133">Transmembrane helix</keyword>
<accession>A0AA48GQ94</accession>
<dbReference type="Pfam" id="PF00092">
    <property type="entry name" value="VWA"/>
    <property type="match status" value="1"/>
</dbReference>
<name>A0AA48GQ94_9BACT</name>
<dbReference type="RefSeq" id="WP_316415121.1">
    <property type="nucleotide sequence ID" value="NZ_AP027080.1"/>
</dbReference>
<dbReference type="Gene3D" id="3.40.50.410">
    <property type="entry name" value="von Willebrand factor, type A domain"/>
    <property type="match status" value="1"/>
</dbReference>
<sequence length="320" mass="34390">MTFALRYPWLLLLLLPGIWIAVRTSYRWGIPSSRPSGPLARWLSHLIPALIAALLVVAAAVPERRTAVKGRSPVVDFAVVLDGSSSMKAMDGGAREDRWNAARRLLKLFIAGRPDDRFAVVLFSAHPVTLSPLTADHGRLWAMLERLDIESRDDGTAIGSALMTAVRRLSDSPARSRVILLLTDGAQNRGHVEPMEAAEEARRNGIRIHTVAIGGDGDALFPLEGGGFASLKVVTDPETLKRIAQATGGEAFSAGDPAGLARSMTAIDRLEKTALPVDAPTEGRPLARWFLLAAGILALPLALDLGRKRGRQAPAWMADA</sequence>
<keyword evidence="4" id="KW-1185">Reference proteome</keyword>
<keyword evidence="1" id="KW-0472">Membrane</keyword>
<feature type="transmembrane region" description="Helical" evidence="1">
    <location>
        <begin position="6"/>
        <end position="22"/>
    </location>
</feature>
<dbReference type="PROSITE" id="PS50234">
    <property type="entry name" value="VWFA"/>
    <property type="match status" value="1"/>
</dbReference>
<dbReference type="PANTHER" id="PTHR37947:SF1">
    <property type="entry name" value="BLL2462 PROTEIN"/>
    <property type="match status" value="1"/>
</dbReference>
<dbReference type="InterPro" id="IPR036465">
    <property type="entry name" value="vWFA_dom_sf"/>
</dbReference>
<feature type="transmembrane region" description="Helical" evidence="1">
    <location>
        <begin position="42"/>
        <end position="61"/>
    </location>
</feature>
<dbReference type="AlphaFoldDB" id="A0AA48GQ94"/>
<evidence type="ECO:0000313" key="4">
    <source>
        <dbReference type="Proteomes" id="UP001238179"/>
    </source>
</evidence>
<dbReference type="PANTHER" id="PTHR37947">
    <property type="entry name" value="BLL2462 PROTEIN"/>
    <property type="match status" value="1"/>
</dbReference>
<feature type="domain" description="VWFA" evidence="2">
    <location>
        <begin position="76"/>
        <end position="270"/>
    </location>
</feature>
<evidence type="ECO:0000256" key="1">
    <source>
        <dbReference type="SAM" id="Phobius"/>
    </source>
</evidence>
<dbReference type="InterPro" id="IPR002035">
    <property type="entry name" value="VWF_A"/>
</dbReference>
<dbReference type="KEGG" id="msil:METEAL_13840"/>
<keyword evidence="1" id="KW-0812">Transmembrane</keyword>
<evidence type="ECO:0000313" key="3">
    <source>
        <dbReference type="EMBL" id="BDU72210.1"/>
    </source>
</evidence>
<organism evidence="3 4">
    <name type="scientific">Mesoterricola silvestris</name>
    <dbReference type="NCBI Taxonomy" id="2927979"/>
    <lineage>
        <taxon>Bacteria</taxon>
        <taxon>Pseudomonadati</taxon>
        <taxon>Acidobacteriota</taxon>
        <taxon>Holophagae</taxon>
        <taxon>Holophagales</taxon>
        <taxon>Holophagaceae</taxon>
        <taxon>Mesoterricola</taxon>
    </lineage>
</organism>
<evidence type="ECO:0000259" key="2">
    <source>
        <dbReference type="PROSITE" id="PS50234"/>
    </source>
</evidence>
<reference evidence="4" key="1">
    <citation type="journal article" date="2023" name="Int. J. Syst. Evol. Microbiol.">
        <title>Mesoterricola silvestris gen. nov., sp. nov., Mesoterricola sediminis sp. nov., Geothrix oryzae sp. nov., Geothrix edaphica sp. nov., Geothrix rubra sp. nov., and Geothrix limicola sp. nov., six novel members of Acidobacteriota isolated from soils.</title>
        <authorList>
            <person name="Itoh H."/>
            <person name="Sugisawa Y."/>
            <person name="Mise K."/>
            <person name="Xu Z."/>
            <person name="Kuniyasu M."/>
            <person name="Ushijima N."/>
            <person name="Kawano K."/>
            <person name="Kobayashi E."/>
            <person name="Shiratori Y."/>
            <person name="Masuda Y."/>
            <person name="Senoo K."/>
        </authorList>
    </citation>
    <scope>NUCLEOTIDE SEQUENCE [LARGE SCALE GENOMIC DNA]</scope>
    <source>
        <strain evidence="4">W79</strain>
    </source>
</reference>
<dbReference type="EMBL" id="AP027080">
    <property type="protein sequence ID" value="BDU72210.1"/>
    <property type="molecule type" value="Genomic_DNA"/>
</dbReference>
<gene>
    <name evidence="3" type="ORF">METEAL_13840</name>
</gene>
<dbReference type="SMART" id="SM00327">
    <property type="entry name" value="VWA"/>
    <property type="match status" value="1"/>
</dbReference>
<proteinExistence type="predicted"/>